<dbReference type="Gene3D" id="3.90.180.10">
    <property type="entry name" value="Medium-chain alcohol dehydrogenases, catalytic domain"/>
    <property type="match status" value="2"/>
</dbReference>
<evidence type="ECO:0000256" key="7">
    <source>
        <dbReference type="ARBA" id="ARBA00049164"/>
    </source>
</evidence>
<protein>
    <recommendedName>
        <fullName evidence="3">alcohol dehydrogenase</fullName>
        <ecNumber evidence="3">1.1.1.1</ecNumber>
    </recommendedName>
</protein>
<keyword evidence="6" id="KW-0560">Oxidoreductase</keyword>
<comment type="catalytic activity">
    <reaction evidence="8">
        <text>a primary alcohol + NAD(+) = an aldehyde + NADH + H(+)</text>
        <dbReference type="Rhea" id="RHEA:10736"/>
        <dbReference type="ChEBI" id="CHEBI:15378"/>
        <dbReference type="ChEBI" id="CHEBI:15734"/>
        <dbReference type="ChEBI" id="CHEBI:17478"/>
        <dbReference type="ChEBI" id="CHEBI:57540"/>
        <dbReference type="ChEBI" id="CHEBI:57945"/>
        <dbReference type="EC" id="1.1.1.1"/>
    </reaction>
</comment>
<dbReference type="EC" id="1.1.1.1" evidence="3"/>
<evidence type="ECO:0000256" key="6">
    <source>
        <dbReference type="ARBA" id="ARBA00023002"/>
    </source>
</evidence>
<keyword evidence="4 9" id="KW-0479">Metal-binding</keyword>
<dbReference type="InterPro" id="IPR002328">
    <property type="entry name" value="ADH_Zn_CS"/>
</dbReference>
<comment type="similarity">
    <text evidence="2 9">Belongs to the zinc-containing alcohol dehydrogenase family.</text>
</comment>
<keyword evidence="12" id="KW-1185">Reference proteome</keyword>
<name>A0ABW3VZA5_9ACTN</name>
<dbReference type="InterPro" id="IPR013154">
    <property type="entry name" value="ADH-like_N"/>
</dbReference>
<dbReference type="InterPro" id="IPR011032">
    <property type="entry name" value="GroES-like_sf"/>
</dbReference>
<proteinExistence type="inferred from homology"/>
<evidence type="ECO:0000256" key="3">
    <source>
        <dbReference type="ARBA" id="ARBA00013190"/>
    </source>
</evidence>
<dbReference type="SMART" id="SM00829">
    <property type="entry name" value="PKS_ER"/>
    <property type="match status" value="1"/>
</dbReference>
<dbReference type="Proteomes" id="UP001597229">
    <property type="component" value="Unassembled WGS sequence"/>
</dbReference>
<comment type="cofactor">
    <cofactor evidence="1 9">
        <name>Zn(2+)</name>
        <dbReference type="ChEBI" id="CHEBI:29105"/>
    </cofactor>
</comment>
<evidence type="ECO:0000256" key="5">
    <source>
        <dbReference type="ARBA" id="ARBA00022833"/>
    </source>
</evidence>
<comment type="caution">
    <text evidence="11">The sequence shown here is derived from an EMBL/GenBank/DDBJ whole genome shotgun (WGS) entry which is preliminary data.</text>
</comment>
<comment type="catalytic activity">
    <reaction evidence="7">
        <text>a secondary alcohol + NAD(+) = a ketone + NADH + H(+)</text>
        <dbReference type="Rhea" id="RHEA:10740"/>
        <dbReference type="ChEBI" id="CHEBI:15378"/>
        <dbReference type="ChEBI" id="CHEBI:17087"/>
        <dbReference type="ChEBI" id="CHEBI:35681"/>
        <dbReference type="ChEBI" id="CHEBI:57540"/>
        <dbReference type="ChEBI" id="CHEBI:57945"/>
        <dbReference type="EC" id="1.1.1.1"/>
    </reaction>
</comment>
<dbReference type="PANTHER" id="PTHR42940:SF8">
    <property type="entry name" value="VACUOLAR PROTEIN SORTING-ASSOCIATED PROTEIN 11"/>
    <property type="match status" value="1"/>
</dbReference>
<accession>A0ABW3VZA5</accession>
<evidence type="ECO:0000313" key="12">
    <source>
        <dbReference type="Proteomes" id="UP001597229"/>
    </source>
</evidence>
<keyword evidence="5 9" id="KW-0862">Zinc</keyword>
<dbReference type="RefSeq" id="WP_367921608.1">
    <property type="nucleotide sequence ID" value="NZ_BAABAC010000045.1"/>
</dbReference>
<evidence type="ECO:0000256" key="1">
    <source>
        <dbReference type="ARBA" id="ARBA00001947"/>
    </source>
</evidence>
<dbReference type="InterPro" id="IPR013149">
    <property type="entry name" value="ADH-like_C"/>
</dbReference>
<dbReference type="Gene3D" id="3.40.50.720">
    <property type="entry name" value="NAD(P)-binding Rossmann-like Domain"/>
    <property type="match status" value="1"/>
</dbReference>
<organism evidence="11 12">
    <name type="scientific">Nocardioides ginsengisoli</name>
    <dbReference type="NCBI Taxonomy" id="363868"/>
    <lineage>
        <taxon>Bacteria</taxon>
        <taxon>Bacillati</taxon>
        <taxon>Actinomycetota</taxon>
        <taxon>Actinomycetes</taxon>
        <taxon>Propionibacteriales</taxon>
        <taxon>Nocardioidaceae</taxon>
        <taxon>Nocardioides</taxon>
    </lineage>
</organism>
<gene>
    <name evidence="11" type="ORF">ACFQ3F_05620</name>
</gene>
<dbReference type="PANTHER" id="PTHR42940">
    <property type="entry name" value="ALCOHOL DEHYDROGENASE 1-RELATED"/>
    <property type="match status" value="1"/>
</dbReference>
<dbReference type="InterPro" id="IPR036291">
    <property type="entry name" value="NAD(P)-bd_dom_sf"/>
</dbReference>
<reference evidence="12" key="1">
    <citation type="journal article" date="2019" name="Int. J. Syst. Evol. Microbiol.">
        <title>The Global Catalogue of Microorganisms (GCM) 10K type strain sequencing project: providing services to taxonomists for standard genome sequencing and annotation.</title>
        <authorList>
            <consortium name="The Broad Institute Genomics Platform"/>
            <consortium name="The Broad Institute Genome Sequencing Center for Infectious Disease"/>
            <person name="Wu L."/>
            <person name="Ma J."/>
        </authorList>
    </citation>
    <scope>NUCLEOTIDE SEQUENCE [LARGE SCALE GENOMIC DNA]</scope>
    <source>
        <strain evidence="12">CCUG 52478</strain>
    </source>
</reference>
<dbReference type="SUPFAM" id="SSF51735">
    <property type="entry name" value="NAD(P)-binding Rossmann-fold domains"/>
    <property type="match status" value="1"/>
</dbReference>
<evidence type="ECO:0000259" key="10">
    <source>
        <dbReference type="SMART" id="SM00829"/>
    </source>
</evidence>
<evidence type="ECO:0000256" key="2">
    <source>
        <dbReference type="ARBA" id="ARBA00008072"/>
    </source>
</evidence>
<feature type="domain" description="Enoyl reductase (ER)" evidence="10">
    <location>
        <begin position="13"/>
        <end position="316"/>
    </location>
</feature>
<dbReference type="EMBL" id="JBHTLX010000007">
    <property type="protein sequence ID" value="MFD1247258.1"/>
    <property type="molecule type" value="Genomic_DNA"/>
</dbReference>
<sequence>MKTPRMQAWRWTGTGRPLTLHDVPLPTPGADEVLMRVRAAGMCHSDVGELDEPSWADKITRNPITLGHEIAGEIVAVGDEVTDWAPGQRVGVHPMGRTVPGYQRDGGYAAHHVAPAADLVAVPDGLADELAAIGTDAGMTSHHAVAVVAAVRPGDRVGIVGLGGLGQLGAQLAVHLGAEVHAAETDPAARDLAADWGLAATYADAADLRGLELDVVVDFAGFGTTTAAAVAAVRDGGTVVMVGLGAEHTTLTTADVVRRRVRIVGSSGGTRADVEAAYALLASGVLRPTIERLPFAQVPDGIARLRAGTVRGRLVVAPSAATAGAPA</sequence>
<evidence type="ECO:0000256" key="4">
    <source>
        <dbReference type="ARBA" id="ARBA00022723"/>
    </source>
</evidence>
<dbReference type="Pfam" id="PF08240">
    <property type="entry name" value="ADH_N"/>
    <property type="match status" value="1"/>
</dbReference>
<evidence type="ECO:0000256" key="8">
    <source>
        <dbReference type="ARBA" id="ARBA00049243"/>
    </source>
</evidence>
<evidence type="ECO:0000256" key="9">
    <source>
        <dbReference type="RuleBase" id="RU361277"/>
    </source>
</evidence>
<evidence type="ECO:0000313" key="11">
    <source>
        <dbReference type="EMBL" id="MFD1247258.1"/>
    </source>
</evidence>
<dbReference type="Pfam" id="PF00107">
    <property type="entry name" value="ADH_zinc_N"/>
    <property type="match status" value="1"/>
</dbReference>
<dbReference type="SUPFAM" id="SSF50129">
    <property type="entry name" value="GroES-like"/>
    <property type="match status" value="1"/>
</dbReference>
<dbReference type="InterPro" id="IPR020843">
    <property type="entry name" value="ER"/>
</dbReference>
<dbReference type="PROSITE" id="PS00059">
    <property type="entry name" value="ADH_ZINC"/>
    <property type="match status" value="1"/>
</dbReference>